<accession>A0A8R7VDN0</accession>
<sequence>SPKIYGPSDNLIPHHVDRLVFVLFECLGALRTKLLWPLAPLNYAIMSESSRQQQRAKLRPDDWSPSSFHCLIARKYLLSRLVSNGKNGNQCSCYRKRLARRLQPLAYTV</sequence>
<reference evidence="1" key="2">
    <citation type="submission" date="2022-06" db="UniProtKB">
        <authorList>
            <consortium name="EnsemblPlants"/>
        </authorList>
    </citation>
    <scope>IDENTIFICATION</scope>
</reference>
<name>A0A8R7VDN0_TRIUA</name>
<protein>
    <submittedName>
        <fullName evidence="1">Uncharacterized protein</fullName>
    </submittedName>
</protein>
<evidence type="ECO:0000313" key="1">
    <source>
        <dbReference type="EnsemblPlants" id="TuG1812S0002647800.01.T01.s_cds4612"/>
    </source>
</evidence>
<dbReference type="Proteomes" id="UP000015106">
    <property type="component" value="Unassembled WGS sequence"/>
</dbReference>
<dbReference type="AlphaFoldDB" id="A0A8R7VDN0"/>
<reference evidence="2" key="1">
    <citation type="journal article" date="2013" name="Nature">
        <title>Draft genome of the wheat A-genome progenitor Triticum urartu.</title>
        <authorList>
            <person name="Ling H.Q."/>
            <person name="Zhao S."/>
            <person name="Liu D."/>
            <person name="Wang J."/>
            <person name="Sun H."/>
            <person name="Zhang C."/>
            <person name="Fan H."/>
            <person name="Li D."/>
            <person name="Dong L."/>
            <person name="Tao Y."/>
            <person name="Gao C."/>
            <person name="Wu H."/>
            <person name="Li Y."/>
            <person name="Cui Y."/>
            <person name="Guo X."/>
            <person name="Zheng S."/>
            <person name="Wang B."/>
            <person name="Yu K."/>
            <person name="Liang Q."/>
            <person name="Yang W."/>
            <person name="Lou X."/>
            <person name="Chen J."/>
            <person name="Feng M."/>
            <person name="Jian J."/>
            <person name="Zhang X."/>
            <person name="Luo G."/>
            <person name="Jiang Y."/>
            <person name="Liu J."/>
            <person name="Wang Z."/>
            <person name="Sha Y."/>
            <person name="Zhang B."/>
            <person name="Wu H."/>
            <person name="Tang D."/>
            <person name="Shen Q."/>
            <person name="Xue P."/>
            <person name="Zou S."/>
            <person name="Wang X."/>
            <person name="Liu X."/>
            <person name="Wang F."/>
            <person name="Yang Y."/>
            <person name="An X."/>
            <person name="Dong Z."/>
            <person name="Zhang K."/>
            <person name="Zhang X."/>
            <person name="Luo M.C."/>
            <person name="Dvorak J."/>
            <person name="Tong Y."/>
            <person name="Wang J."/>
            <person name="Yang H."/>
            <person name="Li Z."/>
            <person name="Wang D."/>
            <person name="Zhang A."/>
            <person name="Wang J."/>
        </authorList>
    </citation>
    <scope>NUCLEOTIDE SEQUENCE</scope>
    <source>
        <strain evidence="2">cv. G1812</strain>
    </source>
</reference>
<dbReference type="Gramene" id="TuG1812S0002647800.01.T01">
    <property type="protein sequence ID" value="TuG1812S0002647800.01.T01.s_cds4612"/>
    <property type="gene ID" value="TuG1812S0002647800.01"/>
</dbReference>
<proteinExistence type="predicted"/>
<organism evidence="1 2">
    <name type="scientific">Triticum urartu</name>
    <name type="common">Red wild einkorn</name>
    <name type="synonym">Crithodium urartu</name>
    <dbReference type="NCBI Taxonomy" id="4572"/>
    <lineage>
        <taxon>Eukaryota</taxon>
        <taxon>Viridiplantae</taxon>
        <taxon>Streptophyta</taxon>
        <taxon>Embryophyta</taxon>
        <taxon>Tracheophyta</taxon>
        <taxon>Spermatophyta</taxon>
        <taxon>Magnoliopsida</taxon>
        <taxon>Liliopsida</taxon>
        <taxon>Poales</taxon>
        <taxon>Poaceae</taxon>
        <taxon>BOP clade</taxon>
        <taxon>Pooideae</taxon>
        <taxon>Triticodae</taxon>
        <taxon>Triticeae</taxon>
        <taxon>Triticinae</taxon>
        <taxon>Triticum</taxon>
    </lineage>
</organism>
<dbReference type="EnsemblPlants" id="TuG1812S0002647800.01.T01">
    <property type="protein sequence ID" value="TuG1812S0002647800.01.T01.s_cds4612"/>
    <property type="gene ID" value="TuG1812S0002647800.01"/>
</dbReference>
<evidence type="ECO:0000313" key="2">
    <source>
        <dbReference type="Proteomes" id="UP000015106"/>
    </source>
</evidence>
<keyword evidence="2" id="KW-1185">Reference proteome</keyword>